<comment type="caution">
    <text evidence="1">The sequence shown here is derived from an EMBL/GenBank/DDBJ whole genome shotgun (WGS) entry which is preliminary data.</text>
</comment>
<dbReference type="Pfam" id="PF10787">
    <property type="entry name" value="YfmQ"/>
    <property type="match status" value="1"/>
</dbReference>
<dbReference type="OrthoDB" id="2718899at2"/>
<accession>A0A7X2S714</accession>
<organism evidence="1 2">
    <name type="scientific">Metabacillus mangrovi</name>
    <dbReference type="NCBI Taxonomy" id="1491830"/>
    <lineage>
        <taxon>Bacteria</taxon>
        <taxon>Bacillati</taxon>
        <taxon>Bacillota</taxon>
        <taxon>Bacilli</taxon>
        <taxon>Bacillales</taxon>
        <taxon>Bacillaceae</taxon>
        <taxon>Metabacillus</taxon>
    </lineage>
</organism>
<evidence type="ECO:0000313" key="2">
    <source>
        <dbReference type="Proteomes" id="UP000434639"/>
    </source>
</evidence>
<dbReference type="Proteomes" id="UP000434639">
    <property type="component" value="Unassembled WGS sequence"/>
</dbReference>
<dbReference type="AlphaFoldDB" id="A0A7X2S714"/>
<keyword evidence="2" id="KW-1185">Reference proteome</keyword>
<sequence length="142" mass="16465">MALTTSFIIILVLISTLKLVLASPPTFVVEWFIGKFEVHQKLTENPLSLRFNGKPLNEKDRVRFLQLFNESGYLDKYEFPPEQTGTPVVVETKKKKHDVKLYVYMYSGRMDVVKKFKKKEVVYTLLSDQLEEGYQVCTEHAG</sequence>
<reference evidence="1 2" key="1">
    <citation type="journal article" date="2017" name="Int. J. Syst. Evol. Microbiol.">
        <title>Bacillus mangrovi sp. nov., isolated from a sediment sample from a mangrove forest.</title>
        <authorList>
            <person name="Gupta V."/>
            <person name="Singh P.K."/>
            <person name="Korpole S."/>
            <person name="Tanuku N.R.S."/>
            <person name="Pinnaka A.K."/>
        </authorList>
    </citation>
    <scope>NUCLEOTIDE SEQUENCE [LARGE SCALE GENOMIC DNA]</scope>
    <source>
        <strain evidence="1 2">KCTC 33872</strain>
    </source>
</reference>
<gene>
    <name evidence="1" type="ORF">GKZ89_14695</name>
</gene>
<dbReference type="InterPro" id="IPR019723">
    <property type="entry name" value="Uncharacterised_YfmQ"/>
</dbReference>
<protein>
    <submittedName>
        <fullName evidence="1">Uncharacterized protein</fullName>
    </submittedName>
</protein>
<evidence type="ECO:0000313" key="1">
    <source>
        <dbReference type="EMBL" id="MTH54650.1"/>
    </source>
</evidence>
<dbReference type="RefSeq" id="WP_155113158.1">
    <property type="nucleotide sequence ID" value="NZ_WMIB01000016.1"/>
</dbReference>
<dbReference type="EMBL" id="WMIB01000016">
    <property type="protein sequence ID" value="MTH54650.1"/>
    <property type="molecule type" value="Genomic_DNA"/>
</dbReference>
<name>A0A7X2S714_9BACI</name>
<proteinExistence type="predicted"/>